<dbReference type="Ensembl" id="ENSAMXT00000056978.1">
    <property type="protein sequence ID" value="ENSAMXP00000040175.1"/>
    <property type="gene ID" value="ENSAMXG00000040500.1"/>
</dbReference>
<keyword evidence="3" id="KW-0853">WD repeat</keyword>
<keyword evidence="11" id="KW-1185">Reference proteome</keyword>
<evidence type="ECO:0000256" key="7">
    <source>
        <dbReference type="ARBA" id="ARBA00023273"/>
    </source>
</evidence>
<keyword evidence="2" id="KW-0963">Cytoplasm</keyword>
<evidence type="ECO:0000256" key="2">
    <source>
        <dbReference type="ARBA" id="ARBA00022490"/>
    </source>
</evidence>
<dbReference type="Gene3D" id="2.130.10.10">
    <property type="entry name" value="YVTN repeat-like/Quinoprotein amine dehydrogenase"/>
    <property type="match status" value="1"/>
</dbReference>
<dbReference type="InterPro" id="IPR015943">
    <property type="entry name" value="WD40/YVTN_repeat-like_dom_sf"/>
</dbReference>
<proteinExistence type="inferred from homology"/>
<comment type="subcellular location">
    <subcellularLocation>
        <location evidence="1">Cytoplasm</location>
        <location evidence="1">Cytoskeleton</location>
        <location evidence="1">Cilium axoneme</location>
    </subcellularLocation>
</comment>
<dbReference type="GeneTree" id="ENSGT00530000064714"/>
<evidence type="ECO:0000256" key="9">
    <source>
        <dbReference type="ARBA" id="ARBA00023662"/>
    </source>
</evidence>
<dbReference type="AlphaFoldDB" id="A0A3B1JEA2"/>
<dbReference type="Bgee" id="ENSAMXG00000040500">
    <property type="expression patterns" value="Expressed in olfactory epithelium and 11 other cell types or tissues"/>
</dbReference>
<evidence type="ECO:0000256" key="4">
    <source>
        <dbReference type="ARBA" id="ARBA00022737"/>
    </source>
</evidence>
<evidence type="ECO:0000256" key="3">
    <source>
        <dbReference type="ARBA" id="ARBA00022574"/>
    </source>
</evidence>
<keyword evidence="5" id="KW-0175">Coiled coil</keyword>
<name>A0A3B1JEA2_ASTMX</name>
<reference evidence="11" key="1">
    <citation type="submission" date="2013-03" db="EMBL/GenBank/DDBJ databases">
        <authorList>
            <person name="Jeffery W."/>
            <person name="Warren W."/>
            <person name="Wilson R.K."/>
        </authorList>
    </citation>
    <scope>NUCLEOTIDE SEQUENCE</scope>
    <source>
        <strain evidence="11">female</strain>
    </source>
</reference>
<keyword evidence="7" id="KW-0966">Cell projection</keyword>
<accession>A0A3B1JEA2</accession>
<reference evidence="10" key="3">
    <citation type="submission" date="2025-08" db="UniProtKB">
        <authorList>
            <consortium name="Ensembl"/>
        </authorList>
    </citation>
    <scope>IDENTIFICATION</scope>
</reference>
<sequence length="236" mass="25756">VLALSDAGPYLACCSSLPDYTITVWNWESEAPVCTHPLTEEDISTLAFNPVNWQQICAANSRSVTVWNIEKSNDVHIMKPSVVDLPAADGSAVVREVISSHGSNGKLTYYGPQMPTSAIAGLSGDRAENFVPQGQVKSRLCPSAICWSASSQLYVGTREGFLLLINSETLLVTVLYKTLIEGNPSNELEFMFPERHQTSGTPSGRVTGLLFTAIQDCTYLFVDFHYLIPNYTVVTA</sequence>
<dbReference type="PANTHER" id="PTHR14885:SF1">
    <property type="entry name" value="CILIA- AND FLAGELLA-ASSOCIATED PROTEIN 43"/>
    <property type="match status" value="1"/>
</dbReference>
<evidence type="ECO:0000313" key="11">
    <source>
        <dbReference type="Proteomes" id="UP000018467"/>
    </source>
</evidence>
<evidence type="ECO:0000256" key="8">
    <source>
        <dbReference type="ARBA" id="ARBA00023605"/>
    </source>
</evidence>
<keyword evidence="4" id="KW-0677">Repeat</keyword>
<reference evidence="11" key="2">
    <citation type="journal article" date="2014" name="Nat. Commun.">
        <title>The cavefish genome reveals candidate genes for eye loss.</title>
        <authorList>
            <person name="McGaugh S.E."/>
            <person name="Gross J.B."/>
            <person name="Aken B."/>
            <person name="Blin M."/>
            <person name="Borowsky R."/>
            <person name="Chalopin D."/>
            <person name="Hinaux H."/>
            <person name="Jeffery W.R."/>
            <person name="Keene A."/>
            <person name="Ma L."/>
            <person name="Minx P."/>
            <person name="Murphy D."/>
            <person name="O'Quin K.E."/>
            <person name="Retaux S."/>
            <person name="Rohner N."/>
            <person name="Searle S.M."/>
            <person name="Stahl B.A."/>
            <person name="Tabin C."/>
            <person name="Volff J.N."/>
            <person name="Yoshizawa M."/>
            <person name="Warren W.C."/>
        </authorList>
    </citation>
    <scope>NUCLEOTIDE SEQUENCE [LARGE SCALE GENOMIC DNA]</scope>
    <source>
        <strain evidence="11">female</strain>
    </source>
</reference>
<dbReference type="GO" id="GO:0005930">
    <property type="term" value="C:axoneme"/>
    <property type="evidence" value="ECO:0007669"/>
    <property type="project" value="UniProtKB-SubCell"/>
</dbReference>
<dbReference type="GO" id="GO:0007288">
    <property type="term" value="P:sperm axoneme assembly"/>
    <property type="evidence" value="ECO:0007669"/>
    <property type="project" value="TreeGrafter"/>
</dbReference>
<evidence type="ECO:0000256" key="1">
    <source>
        <dbReference type="ARBA" id="ARBA00004430"/>
    </source>
</evidence>
<dbReference type="InParanoid" id="A0A3B1JEA2"/>
<organism evidence="10 11">
    <name type="scientific">Astyanax mexicanus</name>
    <name type="common">Blind cave fish</name>
    <name type="synonym">Astyanax fasciatus mexicanus</name>
    <dbReference type="NCBI Taxonomy" id="7994"/>
    <lineage>
        <taxon>Eukaryota</taxon>
        <taxon>Metazoa</taxon>
        <taxon>Chordata</taxon>
        <taxon>Craniata</taxon>
        <taxon>Vertebrata</taxon>
        <taxon>Euteleostomi</taxon>
        <taxon>Actinopterygii</taxon>
        <taxon>Neopterygii</taxon>
        <taxon>Teleostei</taxon>
        <taxon>Ostariophysi</taxon>
        <taxon>Characiformes</taxon>
        <taxon>Characoidei</taxon>
        <taxon>Acestrorhamphidae</taxon>
        <taxon>Acestrorhamphinae</taxon>
        <taxon>Astyanax</taxon>
    </lineage>
</organism>
<evidence type="ECO:0000313" key="10">
    <source>
        <dbReference type="Ensembl" id="ENSAMXP00000040175.1"/>
    </source>
</evidence>
<dbReference type="Proteomes" id="UP000018467">
    <property type="component" value="Unassembled WGS sequence"/>
</dbReference>
<dbReference type="STRING" id="7994.ENSAMXP00000040175"/>
<reference evidence="10" key="4">
    <citation type="submission" date="2025-09" db="UniProtKB">
        <authorList>
            <consortium name="Ensembl"/>
        </authorList>
    </citation>
    <scope>IDENTIFICATION</scope>
</reference>
<dbReference type="InterPro" id="IPR036322">
    <property type="entry name" value="WD40_repeat_dom_sf"/>
</dbReference>
<dbReference type="SUPFAM" id="SSF50978">
    <property type="entry name" value="WD40 repeat-like"/>
    <property type="match status" value="1"/>
</dbReference>
<dbReference type="PANTHER" id="PTHR14885">
    <property type="entry name" value="CILIA- AND FLAGELLA-ASSOCIATED PROTEIN 43-RELATED"/>
    <property type="match status" value="1"/>
</dbReference>
<evidence type="ECO:0000256" key="5">
    <source>
        <dbReference type="ARBA" id="ARBA00023054"/>
    </source>
</evidence>
<keyword evidence="6" id="KW-0206">Cytoskeleton</keyword>
<protein>
    <recommendedName>
        <fullName evidence="9">Cilia- and flagella-associated protein 43</fullName>
    </recommendedName>
</protein>
<comment type="similarity">
    <text evidence="8">Belongs to the CFAP43 family.</text>
</comment>
<evidence type="ECO:0000256" key="6">
    <source>
        <dbReference type="ARBA" id="ARBA00023212"/>
    </source>
</evidence>